<evidence type="ECO:0000259" key="2">
    <source>
        <dbReference type="Pfam" id="PF20167"/>
    </source>
</evidence>
<keyword evidence="4" id="KW-1185">Reference proteome</keyword>
<dbReference type="AlphaFoldDB" id="A0A9J5Z9W2"/>
<accession>A0A9J5Z9W2</accession>
<evidence type="ECO:0000256" key="1">
    <source>
        <dbReference type="SAM" id="MobiDB-lite"/>
    </source>
</evidence>
<comment type="caution">
    <text evidence="3">The sequence shown here is derived from an EMBL/GenBank/DDBJ whole genome shotgun (WGS) entry which is preliminary data.</text>
</comment>
<protein>
    <recommendedName>
        <fullName evidence="2">Putative plant transposon protein domain-containing protein</fullName>
    </recommendedName>
</protein>
<evidence type="ECO:0000313" key="3">
    <source>
        <dbReference type="EMBL" id="KAG5609657.1"/>
    </source>
</evidence>
<feature type="compositionally biased region" description="Low complexity" evidence="1">
    <location>
        <begin position="154"/>
        <end position="170"/>
    </location>
</feature>
<dbReference type="EMBL" id="JACXVP010000004">
    <property type="protein sequence ID" value="KAG5609657.1"/>
    <property type="molecule type" value="Genomic_DNA"/>
</dbReference>
<feature type="domain" description="Putative plant transposon protein" evidence="2">
    <location>
        <begin position="2"/>
        <end position="114"/>
    </location>
</feature>
<dbReference type="InterPro" id="IPR046796">
    <property type="entry name" value="Transposase_32_dom"/>
</dbReference>
<proteinExistence type="predicted"/>
<feature type="region of interest" description="Disordered" evidence="1">
    <location>
        <begin position="139"/>
        <end position="170"/>
    </location>
</feature>
<organism evidence="3 4">
    <name type="scientific">Solanum commersonii</name>
    <name type="common">Commerson's wild potato</name>
    <name type="synonym">Commerson's nightshade</name>
    <dbReference type="NCBI Taxonomy" id="4109"/>
    <lineage>
        <taxon>Eukaryota</taxon>
        <taxon>Viridiplantae</taxon>
        <taxon>Streptophyta</taxon>
        <taxon>Embryophyta</taxon>
        <taxon>Tracheophyta</taxon>
        <taxon>Spermatophyta</taxon>
        <taxon>Magnoliopsida</taxon>
        <taxon>eudicotyledons</taxon>
        <taxon>Gunneridae</taxon>
        <taxon>Pentapetalae</taxon>
        <taxon>asterids</taxon>
        <taxon>lamiids</taxon>
        <taxon>Solanales</taxon>
        <taxon>Solanaceae</taxon>
        <taxon>Solanoideae</taxon>
        <taxon>Solaneae</taxon>
        <taxon>Solanum</taxon>
    </lineage>
</organism>
<dbReference type="OrthoDB" id="1326170at2759"/>
<evidence type="ECO:0000313" key="4">
    <source>
        <dbReference type="Proteomes" id="UP000824120"/>
    </source>
</evidence>
<reference evidence="3 4" key="1">
    <citation type="submission" date="2020-09" db="EMBL/GenBank/DDBJ databases">
        <title>De no assembly of potato wild relative species, Solanum commersonii.</title>
        <authorList>
            <person name="Cho K."/>
        </authorList>
    </citation>
    <scope>NUCLEOTIDE SEQUENCE [LARGE SCALE GENOMIC DNA]</scope>
    <source>
        <strain evidence="3">LZ3.2</strain>
        <tissue evidence="3">Leaf</tissue>
    </source>
</reference>
<sequence>MVGGCSVDVSDATISHFLYGPNTDRTSCEAALSRGMLSSERLLYYGWLSTLLQMAIMKSSRHTTSDNGCSISSGVEIDFACMLLAEIHEGEFKTSTTYPFPCLIFHLCRDSGVPIWHCDRLTHPIGTLDIGLIRDEANAQGGDPIMPDHTDTISASSSQAASRAPSSPRSTPPLGVVVVLLARV</sequence>
<dbReference type="Pfam" id="PF20167">
    <property type="entry name" value="Transposase_32"/>
    <property type="match status" value="1"/>
</dbReference>
<dbReference type="Proteomes" id="UP000824120">
    <property type="component" value="Chromosome 4"/>
</dbReference>
<gene>
    <name evidence="3" type="ORF">H5410_020938</name>
</gene>
<name>A0A9J5Z9W2_SOLCO</name>